<dbReference type="OrthoDB" id="2679383at2"/>
<proteinExistence type="predicted"/>
<dbReference type="EMBL" id="QBKR01000009">
    <property type="protein sequence ID" value="PTX60341.1"/>
    <property type="molecule type" value="Genomic_DNA"/>
</dbReference>
<name>A0A2T6BW92_9BACL</name>
<sequence>MSDNITSKVIGRLKKDKIVFYYEDDVIGEARVDLTKMDLKSGFQLRNQDIYSVTGRPRKPLDTHYAHNCDMGWC</sequence>
<reference evidence="1 2" key="1">
    <citation type="submission" date="2018-04" db="EMBL/GenBank/DDBJ databases">
        <title>Genomic Encyclopedia of Archaeal and Bacterial Type Strains, Phase II (KMG-II): from individual species to whole genera.</title>
        <authorList>
            <person name="Goeker M."/>
        </authorList>
    </citation>
    <scope>NUCLEOTIDE SEQUENCE [LARGE SCALE GENOMIC DNA]</scope>
    <source>
        <strain evidence="1 2">DSM 45787</strain>
    </source>
</reference>
<evidence type="ECO:0000313" key="1">
    <source>
        <dbReference type="EMBL" id="PTX60341.1"/>
    </source>
</evidence>
<dbReference type="InterPro" id="IPR020140">
    <property type="entry name" value="Uncharacterised_YusG"/>
</dbReference>
<dbReference type="Proteomes" id="UP000244240">
    <property type="component" value="Unassembled WGS sequence"/>
</dbReference>
<evidence type="ECO:0000313" key="2">
    <source>
        <dbReference type="Proteomes" id="UP000244240"/>
    </source>
</evidence>
<keyword evidence="2" id="KW-1185">Reference proteome</keyword>
<accession>A0A2T6BW92</accession>
<dbReference type="Pfam" id="PF10830">
    <property type="entry name" value="DUF2553"/>
    <property type="match status" value="1"/>
</dbReference>
<dbReference type="RefSeq" id="WP_108023061.1">
    <property type="nucleotide sequence ID" value="NZ_QBKR01000009.1"/>
</dbReference>
<comment type="caution">
    <text evidence="1">The sequence shown here is derived from an EMBL/GenBank/DDBJ whole genome shotgun (WGS) entry which is preliminary data.</text>
</comment>
<dbReference type="AlphaFoldDB" id="A0A2T6BW92"/>
<organism evidence="1 2">
    <name type="scientific">Melghirimyces profundicolus</name>
    <dbReference type="NCBI Taxonomy" id="1242148"/>
    <lineage>
        <taxon>Bacteria</taxon>
        <taxon>Bacillati</taxon>
        <taxon>Bacillota</taxon>
        <taxon>Bacilli</taxon>
        <taxon>Bacillales</taxon>
        <taxon>Thermoactinomycetaceae</taxon>
        <taxon>Melghirimyces</taxon>
    </lineage>
</organism>
<gene>
    <name evidence="1" type="ORF">C8P63_109106</name>
</gene>
<protein>
    <submittedName>
        <fullName evidence="1">Uncharacterized protein DUF2553</fullName>
    </submittedName>
</protein>